<dbReference type="RefSeq" id="WP_404549519.1">
    <property type="nucleotide sequence ID" value="NZ_JADIKJ010000120.1"/>
</dbReference>
<feature type="non-terminal residue" evidence="1">
    <location>
        <position position="93"/>
    </location>
</feature>
<feature type="non-terminal residue" evidence="1">
    <location>
        <position position="1"/>
    </location>
</feature>
<keyword evidence="2" id="KW-1185">Reference proteome</keyword>
<protein>
    <recommendedName>
        <fullName evidence="3">YD repeat-containing protein</fullName>
    </recommendedName>
</protein>
<reference evidence="1 2" key="1">
    <citation type="submission" date="2020-10" db="EMBL/GenBank/DDBJ databases">
        <title>Phylogeny of dyella-like bacteria.</title>
        <authorList>
            <person name="Fu J."/>
        </authorList>
    </citation>
    <scope>NUCLEOTIDE SEQUENCE [LARGE SCALE GENOMIC DNA]</scope>
    <source>
        <strain evidence="1 2">JP1</strain>
    </source>
</reference>
<dbReference type="Proteomes" id="UP001620461">
    <property type="component" value="Unassembled WGS sequence"/>
</dbReference>
<sequence length="93" mass="9756">DRTTTTSYDSAGRAVYSLNAAGTVTQTTYDADGRVTSTHVYAIALTTSQLASLGSTPTPAQIGAWVTPGSADQVSYNVYDSAGELRYRIDPMG</sequence>
<organism evidence="1 2">
    <name type="scientific">Dyella jejuensis</name>
    <dbReference type="NCBI Taxonomy" id="1432009"/>
    <lineage>
        <taxon>Bacteria</taxon>
        <taxon>Pseudomonadati</taxon>
        <taxon>Pseudomonadota</taxon>
        <taxon>Gammaproteobacteria</taxon>
        <taxon>Lysobacterales</taxon>
        <taxon>Rhodanobacteraceae</taxon>
        <taxon>Dyella</taxon>
    </lineage>
</organism>
<accession>A0ABW8JPZ0</accession>
<evidence type="ECO:0000313" key="1">
    <source>
        <dbReference type="EMBL" id="MFK2902321.1"/>
    </source>
</evidence>
<dbReference type="Gene3D" id="2.180.10.10">
    <property type="entry name" value="RHS repeat-associated core"/>
    <property type="match status" value="1"/>
</dbReference>
<dbReference type="InterPro" id="IPR006530">
    <property type="entry name" value="YD"/>
</dbReference>
<comment type="caution">
    <text evidence="1">The sequence shown here is derived from an EMBL/GenBank/DDBJ whole genome shotgun (WGS) entry which is preliminary data.</text>
</comment>
<evidence type="ECO:0008006" key="3">
    <source>
        <dbReference type="Google" id="ProtNLM"/>
    </source>
</evidence>
<gene>
    <name evidence="1" type="ORF">ISP15_18515</name>
</gene>
<evidence type="ECO:0000313" key="2">
    <source>
        <dbReference type="Proteomes" id="UP001620461"/>
    </source>
</evidence>
<dbReference type="NCBIfam" id="TIGR01643">
    <property type="entry name" value="YD_repeat_2x"/>
    <property type="match status" value="1"/>
</dbReference>
<name>A0ABW8JPZ0_9GAMM</name>
<proteinExistence type="predicted"/>
<dbReference type="EMBL" id="JADIKJ010000120">
    <property type="protein sequence ID" value="MFK2902321.1"/>
    <property type="molecule type" value="Genomic_DNA"/>
</dbReference>